<sequence length="203" mass="22051">MKRILLLLLSLVLVSSAHAQFGIKGGLNMAVLDGSNVNASTHYMTSYHAGLLYEFKVVGPVSIQPELLYSSQGTSFKSEFENFDAKLHYFSVPVLAKVYIGPVFVEAGPQVGFLLDADKNGTQQTGEGTFENIKRRATNDFKRGDFGVAAGAGLRLSLFTVGARFNAGLNDINDLRNLSGLNDPQLKNRVFQLYGSIQLGGRD</sequence>
<feature type="chain" id="PRO_5022964348" evidence="1">
    <location>
        <begin position="20"/>
        <end position="203"/>
    </location>
</feature>
<dbReference type="InterPro" id="IPR025665">
    <property type="entry name" value="Beta-barrel_OMP_2"/>
</dbReference>
<dbReference type="RefSeq" id="WP_139515059.1">
    <property type="nucleotide sequence ID" value="NZ_CP040896.1"/>
</dbReference>
<reference evidence="3 4" key="1">
    <citation type="submission" date="2019-06" db="EMBL/GenBank/DDBJ databases">
        <authorList>
            <person name="Srinivasan S."/>
        </authorList>
    </citation>
    <scope>NUCLEOTIDE SEQUENCE [LARGE SCALE GENOMIC DNA]</scope>
    <source>
        <strain evidence="3 4">17J68-5</strain>
    </source>
</reference>
<dbReference type="Pfam" id="PF13568">
    <property type="entry name" value="OMP_b-brl_2"/>
    <property type="match status" value="1"/>
</dbReference>
<keyword evidence="4" id="KW-1185">Reference proteome</keyword>
<gene>
    <name evidence="3" type="ORF">FHG12_07055</name>
</gene>
<organism evidence="3 4">
    <name type="scientific">Hymenobacter jejuensis</name>
    <dbReference type="NCBI Taxonomy" id="2502781"/>
    <lineage>
        <taxon>Bacteria</taxon>
        <taxon>Pseudomonadati</taxon>
        <taxon>Bacteroidota</taxon>
        <taxon>Cytophagia</taxon>
        <taxon>Cytophagales</taxon>
        <taxon>Hymenobacteraceae</taxon>
        <taxon>Hymenobacter</taxon>
    </lineage>
</organism>
<evidence type="ECO:0000256" key="1">
    <source>
        <dbReference type="SAM" id="SignalP"/>
    </source>
</evidence>
<dbReference type="AlphaFoldDB" id="A0A5B7ZYH5"/>
<feature type="domain" description="Outer membrane protein beta-barrel" evidence="2">
    <location>
        <begin position="19"/>
        <end position="172"/>
    </location>
</feature>
<name>A0A5B7ZYH5_9BACT</name>
<protein>
    <submittedName>
        <fullName evidence="3">PorT family protein</fullName>
    </submittedName>
</protein>
<evidence type="ECO:0000313" key="4">
    <source>
        <dbReference type="Proteomes" id="UP000305398"/>
    </source>
</evidence>
<evidence type="ECO:0000313" key="3">
    <source>
        <dbReference type="EMBL" id="QDA59879.1"/>
    </source>
</evidence>
<accession>A0A5B7ZYH5</accession>
<dbReference type="Proteomes" id="UP000305398">
    <property type="component" value="Chromosome"/>
</dbReference>
<dbReference type="KEGG" id="hyj:FHG12_07055"/>
<proteinExistence type="predicted"/>
<dbReference type="EMBL" id="CP040896">
    <property type="protein sequence ID" value="QDA59879.1"/>
    <property type="molecule type" value="Genomic_DNA"/>
</dbReference>
<evidence type="ECO:0000259" key="2">
    <source>
        <dbReference type="Pfam" id="PF13568"/>
    </source>
</evidence>
<keyword evidence="1" id="KW-0732">Signal</keyword>
<feature type="signal peptide" evidence="1">
    <location>
        <begin position="1"/>
        <end position="19"/>
    </location>
</feature>
<dbReference type="OrthoDB" id="1160354at2"/>